<comment type="caution">
    <text evidence="3">The sequence shown here is derived from an EMBL/GenBank/DDBJ whole genome shotgun (WGS) entry which is preliminary data.</text>
</comment>
<evidence type="ECO:0000313" key="3">
    <source>
        <dbReference type="EMBL" id="KUK87802.1"/>
    </source>
</evidence>
<dbReference type="GO" id="GO:0003755">
    <property type="term" value="F:peptidyl-prolyl cis-trans isomerase activity"/>
    <property type="evidence" value="ECO:0007669"/>
    <property type="project" value="UniProtKB-KW"/>
</dbReference>
<proteinExistence type="predicted"/>
<organism evidence="3 4">
    <name type="scientific">candidate division TA06 bacterium 34_109</name>
    <dbReference type="NCBI Taxonomy" id="1635277"/>
    <lineage>
        <taxon>Bacteria</taxon>
        <taxon>Bacteria division TA06</taxon>
    </lineage>
</organism>
<evidence type="ECO:0000256" key="1">
    <source>
        <dbReference type="PROSITE-ProRule" id="PRU00278"/>
    </source>
</evidence>
<gene>
    <name evidence="3" type="ORF">XE03_0321</name>
</gene>
<dbReference type="InterPro" id="IPR050245">
    <property type="entry name" value="PrsA_foldase"/>
</dbReference>
<dbReference type="InterPro" id="IPR046357">
    <property type="entry name" value="PPIase_dom_sf"/>
</dbReference>
<dbReference type="Proteomes" id="UP000053467">
    <property type="component" value="Unassembled WGS sequence"/>
</dbReference>
<feature type="domain" description="PpiC" evidence="2">
    <location>
        <begin position="171"/>
        <end position="270"/>
    </location>
</feature>
<dbReference type="Gene3D" id="3.10.50.40">
    <property type="match status" value="2"/>
</dbReference>
<dbReference type="Pfam" id="PF00639">
    <property type="entry name" value="Rotamase"/>
    <property type="match status" value="1"/>
</dbReference>
<reference evidence="4" key="1">
    <citation type="journal article" date="2015" name="MBio">
        <title>Genome-Resolved Metagenomic Analysis Reveals Roles for Candidate Phyla and Other Microbial Community Members in Biogeochemical Transformations in Oil Reservoirs.</title>
        <authorList>
            <person name="Hu P."/>
            <person name="Tom L."/>
            <person name="Singh A."/>
            <person name="Thomas B.C."/>
            <person name="Baker B.J."/>
            <person name="Piceno Y.M."/>
            <person name="Andersen G.L."/>
            <person name="Banfield J.F."/>
        </authorList>
    </citation>
    <scope>NUCLEOTIDE SEQUENCE [LARGE SCALE GENOMIC DNA]</scope>
</reference>
<dbReference type="PROSITE" id="PS01096">
    <property type="entry name" value="PPIC_PPIASE_1"/>
    <property type="match status" value="1"/>
</dbReference>
<dbReference type="SUPFAM" id="SSF54534">
    <property type="entry name" value="FKBP-like"/>
    <property type="match status" value="2"/>
</dbReference>
<dbReference type="Pfam" id="PF13616">
    <property type="entry name" value="Rotamase_3"/>
    <property type="match status" value="1"/>
</dbReference>
<dbReference type="EMBL" id="LGGX01000002">
    <property type="protein sequence ID" value="KUK87802.1"/>
    <property type="molecule type" value="Genomic_DNA"/>
</dbReference>
<dbReference type="InterPro" id="IPR023058">
    <property type="entry name" value="PPIase_PpiC_CS"/>
</dbReference>
<dbReference type="Gene3D" id="1.10.4030.10">
    <property type="entry name" value="Porin chaperone SurA, peptide-binding domain"/>
    <property type="match status" value="1"/>
</dbReference>
<evidence type="ECO:0000259" key="2">
    <source>
        <dbReference type="PROSITE" id="PS50198"/>
    </source>
</evidence>
<dbReference type="PANTHER" id="PTHR47245:SF2">
    <property type="entry name" value="PEPTIDYL-PROLYL CIS-TRANS ISOMERASE HP_0175-RELATED"/>
    <property type="match status" value="1"/>
</dbReference>
<keyword evidence="1" id="KW-0697">Rotamase</keyword>
<dbReference type="InterPro" id="IPR027304">
    <property type="entry name" value="Trigger_fact/SurA_dom_sf"/>
</dbReference>
<protein>
    <submittedName>
        <fullName evidence="3">PpiC-type peptidyl-prolyl cis-trans isomerase</fullName>
    </submittedName>
</protein>
<dbReference type="SUPFAM" id="SSF109998">
    <property type="entry name" value="Triger factor/SurA peptide-binding domain-like"/>
    <property type="match status" value="1"/>
</dbReference>
<accession>A0A117M6Z3</accession>
<feature type="domain" description="PpiC" evidence="2">
    <location>
        <begin position="273"/>
        <end position="374"/>
    </location>
</feature>
<sequence length="421" mass="49119">MKTKYFFLSLFIIILSALNLKADRIFIQVNDSIILESEYKEKLSLIESSSVFNKEAADSLKKNLTQILIDSKILQILADKDSIKVDSLLLLKEVDRRIEELKKNFNDTIEFYDYLSKNGINIENLKNNYFQQAVTLYLKRQILNKRMIRTSVNENELKDFYEQNKDSFYIQPSVDLYYISIIIQPDSIKMMDLLQKFESIILELKNGKDFSNLSKTYSEDKYAKKGGAVGFKKFTELSMELANFLYQNRRSDTILFTQSREGLHIIKIIESNDDSINYKQILLKLPITRDDSLNAYDRISLIRKDILNKKITFEDAAKKYSNDQWTKDRGGFVGRITFEMVSENIREVLEKLKEGEVSPVVKGDFGYELFMVKNLSGGKISPYEDVRELIASVLESKKVEEEIKKIIDKEKEKSFIKIYSE</sequence>
<dbReference type="PROSITE" id="PS50198">
    <property type="entry name" value="PPIC_PPIASE_2"/>
    <property type="match status" value="2"/>
</dbReference>
<keyword evidence="1 3" id="KW-0413">Isomerase</keyword>
<evidence type="ECO:0000313" key="4">
    <source>
        <dbReference type="Proteomes" id="UP000053467"/>
    </source>
</evidence>
<name>A0A117M6Z3_UNCT6</name>
<dbReference type="AlphaFoldDB" id="A0A117M6Z3"/>
<dbReference type="InterPro" id="IPR000297">
    <property type="entry name" value="PPIase_PpiC"/>
</dbReference>
<dbReference type="PANTHER" id="PTHR47245">
    <property type="entry name" value="PEPTIDYLPROLYL ISOMERASE"/>
    <property type="match status" value="1"/>
</dbReference>